<protein>
    <submittedName>
        <fullName evidence="2">Uncharacterized protein</fullName>
    </submittedName>
</protein>
<sequence length="178" mass="20382">MNPPEEIFQVVASPSQPSFSEVKILDPINGNDDCTSPPERELQQPCSHENTQQEKQEEISASDPLKEKTSIENMRQKTFTYMTPYQGQKNGKISSYDTYQKKCKCHYCQTQKEAISGNPDEQHPLSWKSLVEGFNPLNLHPDTTQACSVQGKLPQDSEREKSHQMRMKKSKIPLRIIK</sequence>
<comment type="caution">
    <text evidence="2">The sequence shown here is derived from an EMBL/GenBank/DDBJ whole genome shotgun (WGS) entry which is preliminary data.</text>
</comment>
<organism evidence="2 3">
    <name type="scientific">Molossus molossus</name>
    <name type="common">Pallas' mastiff bat</name>
    <name type="synonym">Vespertilio molossus</name>
    <dbReference type="NCBI Taxonomy" id="27622"/>
    <lineage>
        <taxon>Eukaryota</taxon>
        <taxon>Metazoa</taxon>
        <taxon>Chordata</taxon>
        <taxon>Craniata</taxon>
        <taxon>Vertebrata</taxon>
        <taxon>Euteleostomi</taxon>
        <taxon>Mammalia</taxon>
        <taxon>Eutheria</taxon>
        <taxon>Laurasiatheria</taxon>
        <taxon>Chiroptera</taxon>
        <taxon>Yangochiroptera</taxon>
        <taxon>Molossidae</taxon>
        <taxon>Molossus</taxon>
    </lineage>
</organism>
<dbReference type="Proteomes" id="UP000550707">
    <property type="component" value="Unassembled WGS sequence"/>
</dbReference>
<evidence type="ECO:0000313" key="3">
    <source>
        <dbReference type="Proteomes" id="UP000550707"/>
    </source>
</evidence>
<feature type="region of interest" description="Disordered" evidence="1">
    <location>
        <begin position="153"/>
        <end position="178"/>
    </location>
</feature>
<feature type="compositionally biased region" description="Basic and acidic residues" evidence="1">
    <location>
        <begin position="51"/>
        <end position="70"/>
    </location>
</feature>
<feature type="compositionally biased region" description="Basic residues" evidence="1">
    <location>
        <begin position="164"/>
        <end position="178"/>
    </location>
</feature>
<dbReference type="PANTHER" id="PTHR31577">
    <property type="entry name" value="DEVELOPMENTAL PLURIPOTENCY-ASSOCIATED PROTEIN 3-RELATED"/>
    <property type="match status" value="1"/>
</dbReference>
<dbReference type="Pfam" id="PF15549">
    <property type="entry name" value="PGC7_Stella"/>
    <property type="match status" value="1"/>
</dbReference>
<reference evidence="2 3" key="1">
    <citation type="journal article" date="2020" name="Nature">
        <title>Six reference-quality genomes reveal evolution of bat adaptations.</title>
        <authorList>
            <person name="Jebb D."/>
            <person name="Huang Z."/>
            <person name="Pippel M."/>
            <person name="Hughes G.M."/>
            <person name="Lavrichenko K."/>
            <person name="Devanna P."/>
            <person name="Winkler S."/>
            <person name="Jermiin L.S."/>
            <person name="Skirmuntt E.C."/>
            <person name="Katzourakis A."/>
            <person name="Burkitt-Gray L."/>
            <person name="Ray D.A."/>
            <person name="Sullivan K.A.M."/>
            <person name="Roscito J.G."/>
            <person name="Kirilenko B.M."/>
            <person name="Davalos L.M."/>
            <person name="Corthals A.P."/>
            <person name="Power M.L."/>
            <person name="Jones G."/>
            <person name="Ransome R.D."/>
            <person name="Dechmann D.K.N."/>
            <person name="Locatelli A.G."/>
            <person name="Puechmaille S.J."/>
            <person name="Fedrigo O."/>
            <person name="Jarvis E.D."/>
            <person name="Hiller M."/>
            <person name="Vernes S.C."/>
            <person name="Myers E.W."/>
            <person name="Teeling E.C."/>
        </authorList>
    </citation>
    <scope>NUCLEOTIDE SEQUENCE [LARGE SCALE GENOMIC DNA]</scope>
    <source>
        <strain evidence="2">MMolMol1</strain>
        <tissue evidence="2">Muscle</tissue>
    </source>
</reference>
<evidence type="ECO:0000256" key="1">
    <source>
        <dbReference type="SAM" id="MobiDB-lite"/>
    </source>
</evidence>
<gene>
    <name evidence="2" type="ORF">HJG59_009667</name>
</gene>
<dbReference type="AlphaFoldDB" id="A0A7J8J7Z0"/>
<dbReference type="InParanoid" id="A0A7J8J7Z0"/>
<dbReference type="PANTHER" id="PTHR31577:SF3">
    <property type="entry name" value="PROTEIN FAM156A_FAM156B"/>
    <property type="match status" value="1"/>
</dbReference>
<dbReference type="EMBL" id="JACASF010000002">
    <property type="protein sequence ID" value="KAF6492465.1"/>
    <property type="molecule type" value="Genomic_DNA"/>
</dbReference>
<evidence type="ECO:0000313" key="2">
    <source>
        <dbReference type="EMBL" id="KAF6492465.1"/>
    </source>
</evidence>
<feature type="region of interest" description="Disordered" evidence="1">
    <location>
        <begin position="1"/>
        <end position="73"/>
    </location>
</feature>
<dbReference type="InterPro" id="IPR029096">
    <property type="entry name" value="Dppa3"/>
</dbReference>
<proteinExistence type="predicted"/>
<keyword evidence="3" id="KW-1185">Reference proteome</keyword>
<accession>A0A7J8J7Z0</accession>
<name>A0A7J8J7Z0_MOLMO</name>